<dbReference type="InterPro" id="IPR001173">
    <property type="entry name" value="Glyco_trans_2-like"/>
</dbReference>
<evidence type="ECO:0000313" key="6">
    <source>
        <dbReference type="EMBL" id="QHQ38940.1"/>
    </source>
</evidence>
<evidence type="ECO:0000313" key="8">
    <source>
        <dbReference type="Proteomes" id="UP000563601"/>
    </source>
</evidence>
<dbReference type="PANTHER" id="PTHR43179:SF12">
    <property type="entry name" value="GALACTOFURANOSYLTRANSFERASE GLFT2"/>
    <property type="match status" value="1"/>
</dbReference>
<evidence type="ECO:0000256" key="1">
    <source>
        <dbReference type="ARBA" id="ARBA00006739"/>
    </source>
</evidence>
<dbReference type="SUPFAM" id="SSF53448">
    <property type="entry name" value="Nucleotide-diphospho-sugar transferases"/>
    <property type="match status" value="1"/>
</dbReference>
<dbReference type="Pfam" id="PF00535">
    <property type="entry name" value="Glycos_transf_2"/>
    <property type="match status" value="1"/>
</dbReference>
<dbReference type="Proteomes" id="UP000464675">
    <property type="component" value="Chromosome"/>
</dbReference>
<dbReference type="RefSeq" id="WP_161858267.1">
    <property type="nucleotide sequence ID" value="NZ_CP047491.1"/>
</dbReference>
<keyword evidence="2 5" id="KW-0328">Glycosyltransferase</keyword>
<dbReference type="OrthoDB" id="9771846at2"/>
<reference evidence="5 8" key="2">
    <citation type="submission" date="2020-08" db="EMBL/GenBank/DDBJ databases">
        <title>Genomic Encyclopedia of Type Strains, Phase IV (KMG-IV): sequencing the most valuable type-strain genomes for metagenomic binning, comparative biology and taxonomic classification.</title>
        <authorList>
            <person name="Goeker M."/>
        </authorList>
    </citation>
    <scope>NUCLEOTIDE SEQUENCE [LARGE SCALE GENOMIC DNA]</scope>
    <source>
        <strain evidence="5 8">DSM 11525</strain>
    </source>
</reference>
<reference evidence="6 7" key="1">
    <citation type="submission" date="2020-01" db="EMBL/GenBank/DDBJ databases">
        <title>The possibility of degradation of plastic by Microbulbifer hydrolyticus IRE-31.</title>
        <authorList>
            <person name="Liu L."/>
        </authorList>
    </citation>
    <scope>NUCLEOTIDE SEQUENCE [LARGE SCALE GENOMIC DNA]</scope>
    <source>
        <strain evidence="6 7">IRE-31</strain>
    </source>
</reference>
<keyword evidence="7" id="KW-1185">Reference proteome</keyword>
<dbReference type="PANTHER" id="PTHR43179">
    <property type="entry name" value="RHAMNOSYLTRANSFERASE WBBL"/>
    <property type="match status" value="1"/>
</dbReference>
<dbReference type="CDD" id="cd02526">
    <property type="entry name" value="GT2_RfbF_like"/>
    <property type="match status" value="1"/>
</dbReference>
<proteinExistence type="inferred from homology"/>
<dbReference type="Gene3D" id="3.90.550.10">
    <property type="entry name" value="Spore Coat Polysaccharide Biosynthesis Protein SpsA, Chain A"/>
    <property type="match status" value="1"/>
</dbReference>
<dbReference type="InterPro" id="IPR029044">
    <property type="entry name" value="Nucleotide-diphossugar_trans"/>
</dbReference>
<accession>A0A6P1TBH9</accession>
<gene>
    <name evidence="6" type="ORF">GTQ55_08060</name>
    <name evidence="5" type="ORF">HNQ53_000782</name>
</gene>
<protein>
    <submittedName>
        <fullName evidence="5">Rhamnosyltransferase</fullName>
        <ecNumber evidence="5">2.4.1.-</ecNumber>
    </submittedName>
</protein>
<evidence type="ECO:0000256" key="2">
    <source>
        <dbReference type="ARBA" id="ARBA00022676"/>
    </source>
</evidence>
<dbReference type="InterPro" id="IPR006446">
    <property type="entry name" value="RhaTrfase"/>
</dbReference>
<comment type="similarity">
    <text evidence="1">Belongs to the glycosyltransferase 2 family.</text>
</comment>
<feature type="domain" description="Glycosyltransferase 2-like" evidence="4">
    <location>
        <begin position="8"/>
        <end position="177"/>
    </location>
</feature>
<evidence type="ECO:0000259" key="4">
    <source>
        <dbReference type="Pfam" id="PF00535"/>
    </source>
</evidence>
<sequence>MSNTQIHVVVVTYHPDTKLLAKSILSLRHQVQSITVVDNNSENFDSLRSLIKNYPECDLVSLPENRGLGAAQNTGIKKAVDQGADQILLLDQDSVMEGDSVTILSRSLFRLNLQQKTAAVGPQYKIDGNSVASPFVRTSWFYLGRVPLTELQNSTFVETEFLISSGTLIDADAFRKIGPMDEELFIDHVDTEWCLRARSRNYRLYGVRDAHMSHRLGEQTYRIWLGRWRLLPKHKPFRYYFMFRNSLLLARKPHVPLKWFSAELTKLLILASLCIFAPGQRWQSLRLAAQGIKDGALGRCPVKNSR</sequence>
<name>A0A6P1TBH9_9GAMM</name>
<dbReference type="Proteomes" id="UP000563601">
    <property type="component" value="Unassembled WGS sequence"/>
</dbReference>
<dbReference type="EC" id="2.4.1.-" evidence="5"/>
<evidence type="ECO:0000313" key="5">
    <source>
        <dbReference type="EMBL" id="MBB5210594.1"/>
    </source>
</evidence>
<dbReference type="EMBL" id="CP047491">
    <property type="protein sequence ID" value="QHQ38940.1"/>
    <property type="molecule type" value="Genomic_DNA"/>
</dbReference>
<evidence type="ECO:0000313" key="7">
    <source>
        <dbReference type="Proteomes" id="UP000464675"/>
    </source>
</evidence>
<dbReference type="AlphaFoldDB" id="A0A6P1TBH9"/>
<dbReference type="NCBIfam" id="TIGR01556">
    <property type="entry name" value="rhamnosyltran"/>
    <property type="match status" value="1"/>
</dbReference>
<dbReference type="GO" id="GO:0016757">
    <property type="term" value="F:glycosyltransferase activity"/>
    <property type="evidence" value="ECO:0007669"/>
    <property type="project" value="UniProtKB-KW"/>
</dbReference>
<evidence type="ECO:0000256" key="3">
    <source>
        <dbReference type="ARBA" id="ARBA00022679"/>
    </source>
</evidence>
<organism evidence="5 8">
    <name type="scientific">Microbulbifer hydrolyticus</name>
    <dbReference type="NCBI Taxonomy" id="48074"/>
    <lineage>
        <taxon>Bacteria</taxon>
        <taxon>Pseudomonadati</taxon>
        <taxon>Pseudomonadota</taxon>
        <taxon>Gammaproteobacteria</taxon>
        <taxon>Cellvibrionales</taxon>
        <taxon>Microbulbiferaceae</taxon>
        <taxon>Microbulbifer</taxon>
    </lineage>
</organism>
<keyword evidence="3 5" id="KW-0808">Transferase</keyword>
<dbReference type="EMBL" id="JACHHR010000001">
    <property type="protein sequence ID" value="MBB5210594.1"/>
    <property type="molecule type" value="Genomic_DNA"/>
</dbReference>